<dbReference type="InterPro" id="IPR033898">
    <property type="entry name" value="RNAP_AC19"/>
</dbReference>
<sequence>MPSVLANEDQAMDDAPQSGENLAESGGDSFIDLNDQRIRVLPGANDTAASFEFEAEDHTLGNALRYMIMKNPQVELCGYSIPHPSEAKMNIRIQTYEGTTVYDVLEKGFDDLMGLCDVVTEKFTGARDDFNARQKP</sequence>
<gene>
    <name evidence="9" type="ORF">JMJ35_004719</name>
</gene>
<evidence type="ECO:0000256" key="3">
    <source>
        <dbReference type="ARBA" id="ARBA00022478"/>
    </source>
</evidence>
<dbReference type="Pfam" id="PF13656">
    <property type="entry name" value="RNA_pol_L_2"/>
    <property type="match status" value="1"/>
</dbReference>
<keyword evidence="10" id="KW-1185">Reference proteome</keyword>
<dbReference type="CDD" id="cd07029">
    <property type="entry name" value="RNAP_I_III_AC19"/>
    <property type="match status" value="1"/>
</dbReference>
<accession>A0AA39R0K5</accession>
<reference evidence="9" key="1">
    <citation type="submission" date="2023-03" db="EMBL/GenBank/DDBJ databases">
        <title>Complete genome of Cladonia borealis.</title>
        <authorList>
            <person name="Park H."/>
        </authorList>
    </citation>
    <scope>NUCLEOTIDE SEQUENCE</scope>
    <source>
        <strain evidence="9">ANT050790</strain>
    </source>
</reference>
<dbReference type="GO" id="GO:0005736">
    <property type="term" value="C:RNA polymerase I complex"/>
    <property type="evidence" value="ECO:0007669"/>
    <property type="project" value="TreeGrafter"/>
</dbReference>
<proteinExistence type="inferred from homology"/>
<keyword evidence="4" id="KW-0804">Transcription</keyword>
<dbReference type="GO" id="GO:0055029">
    <property type="term" value="C:nuclear DNA-directed RNA polymerase complex"/>
    <property type="evidence" value="ECO:0007669"/>
    <property type="project" value="UniProtKB-ARBA"/>
</dbReference>
<dbReference type="PROSITE" id="PS01154">
    <property type="entry name" value="RNA_POL_L_13KD"/>
    <property type="match status" value="1"/>
</dbReference>
<dbReference type="AlphaFoldDB" id="A0AA39R0K5"/>
<comment type="subcellular location">
    <subcellularLocation>
        <location evidence="1">Nucleus</location>
    </subcellularLocation>
</comment>
<comment type="similarity">
    <text evidence="6">Belongs to the archaeal Rpo11/eukaryotic RPB11/RPC19 RNA polymerase subunit family.</text>
</comment>
<dbReference type="PANTHER" id="PTHR13946:SF28">
    <property type="entry name" value="DNA-DIRECTED RNA POLYMERASES I AND III SUBUNIT RPAC2"/>
    <property type="match status" value="1"/>
</dbReference>
<dbReference type="Proteomes" id="UP001166286">
    <property type="component" value="Unassembled WGS sequence"/>
</dbReference>
<dbReference type="InterPro" id="IPR008193">
    <property type="entry name" value="RNA_pol_Rpb11_13-16kDa_CS"/>
</dbReference>
<dbReference type="Gene3D" id="3.30.1360.10">
    <property type="entry name" value="RNA polymerase, RBP11-like subunit"/>
    <property type="match status" value="1"/>
</dbReference>
<protein>
    <recommendedName>
        <fullName evidence="2">DNA-directed RNA polymerases I and III subunit RPAC2</fullName>
    </recommendedName>
</protein>
<organism evidence="9 10">
    <name type="scientific">Cladonia borealis</name>
    <dbReference type="NCBI Taxonomy" id="184061"/>
    <lineage>
        <taxon>Eukaryota</taxon>
        <taxon>Fungi</taxon>
        <taxon>Dikarya</taxon>
        <taxon>Ascomycota</taxon>
        <taxon>Pezizomycotina</taxon>
        <taxon>Lecanoromycetes</taxon>
        <taxon>OSLEUM clade</taxon>
        <taxon>Lecanoromycetidae</taxon>
        <taxon>Lecanorales</taxon>
        <taxon>Lecanorineae</taxon>
        <taxon>Cladoniaceae</taxon>
        <taxon>Cladonia</taxon>
    </lineage>
</organism>
<feature type="domain" description="DNA-directed RNA polymerase RBP11-like dimerisation" evidence="8">
    <location>
        <begin position="49"/>
        <end position="121"/>
    </location>
</feature>
<evidence type="ECO:0000259" key="8">
    <source>
        <dbReference type="Pfam" id="PF13656"/>
    </source>
</evidence>
<dbReference type="SUPFAM" id="SSF55257">
    <property type="entry name" value="RBP11-like subunits of RNA polymerase"/>
    <property type="match status" value="1"/>
</dbReference>
<evidence type="ECO:0000313" key="10">
    <source>
        <dbReference type="Proteomes" id="UP001166286"/>
    </source>
</evidence>
<dbReference type="GO" id="GO:0003899">
    <property type="term" value="F:DNA-directed RNA polymerase activity"/>
    <property type="evidence" value="ECO:0007669"/>
    <property type="project" value="InterPro"/>
</dbReference>
<dbReference type="HAMAP" id="MF_00261">
    <property type="entry name" value="RNApol_arch_Rpo11"/>
    <property type="match status" value="1"/>
</dbReference>
<keyword evidence="5" id="KW-0539">Nucleus</keyword>
<evidence type="ECO:0000256" key="6">
    <source>
        <dbReference type="ARBA" id="ARBA00025751"/>
    </source>
</evidence>
<dbReference type="GO" id="GO:0003677">
    <property type="term" value="F:DNA binding"/>
    <property type="evidence" value="ECO:0007669"/>
    <property type="project" value="InterPro"/>
</dbReference>
<name>A0AA39R0K5_9LECA</name>
<dbReference type="InterPro" id="IPR022905">
    <property type="entry name" value="Rpo11-like"/>
</dbReference>
<dbReference type="FunFam" id="3.30.1360.10:FF:000006">
    <property type="entry name" value="DNA-directed RNA polymerases I and III subunit RPAC2"/>
    <property type="match status" value="1"/>
</dbReference>
<dbReference type="GO" id="GO:0046983">
    <property type="term" value="F:protein dimerization activity"/>
    <property type="evidence" value="ECO:0007669"/>
    <property type="project" value="InterPro"/>
</dbReference>
<evidence type="ECO:0000256" key="1">
    <source>
        <dbReference type="ARBA" id="ARBA00004123"/>
    </source>
</evidence>
<comment type="caution">
    <text evidence="9">The sequence shown here is derived from an EMBL/GenBank/DDBJ whole genome shotgun (WGS) entry which is preliminary data.</text>
</comment>
<dbReference type="GO" id="GO:0005666">
    <property type="term" value="C:RNA polymerase III complex"/>
    <property type="evidence" value="ECO:0007669"/>
    <property type="project" value="TreeGrafter"/>
</dbReference>
<keyword evidence="3" id="KW-0240">DNA-directed RNA polymerase</keyword>
<evidence type="ECO:0000256" key="4">
    <source>
        <dbReference type="ARBA" id="ARBA00023163"/>
    </source>
</evidence>
<dbReference type="PANTHER" id="PTHR13946">
    <property type="entry name" value="DNA-DIRECTED RNA POLYMERASE I,II,III"/>
    <property type="match status" value="1"/>
</dbReference>
<evidence type="ECO:0000256" key="5">
    <source>
        <dbReference type="ARBA" id="ARBA00023242"/>
    </source>
</evidence>
<dbReference type="GO" id="GO:0006362">
    <property type="term" value="P:transcription elongation by RNA polymerase I"/>
    <property type="evidence" value="ECO:0007669"/>
    <property type="project" value="TreeGrafter"/>
</dbReference>
<evidence type="ECO:0000256" key="2">
    <source>
        <dbReference type="ARBA" id="ARBA00022079"/>
    </source>
</evidence>
<feature type="region of interest" description="Disordered" evidence="7">
    <location>
        <begin position="1"/>
        <end position="29"/>
    </location>
</feature>
<dbReference type="GO" id="GO:0006383">
    <property type="term" value="P:transcription by RNA polymerase III"/>
    <property type="evidence" value="ECO:0007669"/>
    <property type="project" value="TreeGrafter"/>
</dbReference>
<dbReference type="EMBL" id="JAFEKC020000009">
    <property type="protein sequence ID" value="KAK0512702.1"/>
    <property type="molecule type" value="Genomic_DNA"/>
</dbReference>
<dbReference type="InterPro" id="IPR036603">
    <property type="entry name" value="RBP11-like"/>
</dbReference>
<dbReference type="InterPro" id="IPR009025">
    <property type="entry name" value="RBP11-like_dimer"/>
</dbReference>
<evidence type="ECO:0000256" key="7">
    <source>
        <dbReference type="SAM" id="MobiDB-lite"/>
    </source>
</evidence>
<evidence type="ECO:0000313" key="9">
    <source>
        <dbReference type="EMBL" id="KAK0512702.1"/>
    </source>
</evidence>